<organism evidence="5 6">
    <name type="scientific">Pseudomonas jinjuensis</name>
    <dbReference type="NCBI Taxonomy" id="198616"/>
    <lineage>
        <taxon>Bacteria</taxon>
        <taxon>Pseudomonadati</taxon>
        <taxon>Pseudomonadota</taxon>
        <taxon>Gammaproteobacteria</taxon>
        <taxon>Pseudomonadales</taxon>
        <taxon>Pseudomonadaceae</taxon>
        <taxon>Pseudomonas</taxon>
    </lineage>
</organism>
<keyword evidence="1" id="KW-0646">Protease inhibitor</keyword>
<dbReference type="GO" id="GO:0004869">
    <property type="term" value="F:cysteine-type endopeptidase inhibitor activity"/>
    <property type="evidence" value="ECO:0007669"/>
    <property type="project" value="UniProtKB-KW"/>
</dbReference>
<proteinExistence type="predicted"/>
<dbReference type="EMBL" id="FNIJ01000006">
    <property type="protein sequence ID" value="SDN94859.1"/>
    <property type="molecule type" value="Genomic_DNA"/>
</dbReference>
<evidence type="ECO:0000256" key="1">
    <source>
        <dbReference type="ARBA" id="ARBA00022690"/>
    </source>
</evidence>
<keyword evidence="6" id="KW-1185">Reference proteome</keyword>
<evidence type="ECO:0000259" key="4">
    <source>
        <dbReference type="Pfam" id="PF09394"/>
    </source>
</evidence>
<evidence type="ECO:0000256" key="2">
    <source>
        <dbReference type="ARBA" id="ARBA00022704"/>
    </source>
</evidence>
<dbReference type="PROSITE" id="PS51257">
    <property type="entry name" value="PROKAR_LIPOPROTEIN"/>
    <property type="match status" value="1"/>
</dbReference>
<evidence type="ECO:0000313" key="5">
    <source>
        <dbReference type="EMBL" id="SDN94859.1"/>
    </source>
</evidence>
<dbReference type="InterPro" id="IPR036331">
    <property type="entry name" value="Chagasin-like_sf"/>
</dbReference>
<feature type="signal peptide" evidence="3">
    <location>
        <begin position="1"/>
        <end position="19"/>
    </location>
</feature>
<protein>
    <submittedName>
        <fullName evidence="5">Inhibitor of cysteine peptidase</fullName>
    </submittedName>
</protein>
<dbReference type="OrthoDB" id="670336at2"/>
<gene>
    <name evidence="5" type="ORF">SAMN05216193_106227</name>
</gene>
<feature type="chain" id="PRO_5017408769" evidence="3">
    <location>
        <begin position="20"/>
        <end position="131"/>
    </location>
</feature>
<accession>A0A1H0FK92</accession>
<dbReference type="InterPro" id="IPR052781">
    <property type="entry name" value="Cys_protease_inhibitor_I42"/>
</dbReference>
<dbReference type="InterPro" id="IPR018990">
    <property type="entry name" value="Prot_inh_I42_chagasin"/>
</dbReference>
<keyword evidence="2" id="KW-0789">Thiol protease inhibitor</keyword>
<dbReference type="PANTHER" id="PTHR36530">
    <property type="entry name" value="INHIBITOR OF CYSTEINE PEPTIDASE"/>
    <property type="match status" value="1"/>
</dbReference>
<name>A0A1H0FK92_9PSED</name>
<dbReference type="STRING" id="198616.SAMN05216193_106227"/>
<evidence type="ECO:0000313" key="6">
    <source>
        <dbReference type="Proteomes" id="UP000242957"/>
    </source>
</evidence>
<dbReference type="RefSeq" id="WP_084314793.1">
    <property type="nucleotide sequence ID" value="NZ_FNIJ01000006.1"/>
</dbReference>
<dbReference type="Gene3D" id="2.60.40.2020">
    <property type="match status" value="1"/>
</dbReference>
<feature type="domain" description="Proteinase inhibitor I42 chagasin" evidence="4">
    <location>
        <begin position="39"/>
        <end position="128"/>
    </location>
</feature>
<sequence length="131" mass="14348">MPPLRLFLPLATLLLGACASQPDPVVTLDDDRDCTPLELHQGQALVLTLPSNPTTGYRWEVRDAAGAVLRSLSPEVYSNRGDSGVVGEDGESTWRFRVAEAGEAHLRLAYHRPWEPDAAPARVFDCAIKVR</sequence>
<reference evidence="6" key="1">
    <citation type="submission" date="2016-10" db="EMBL/GenBank/DDBJ databases">
        <authorList>
            <person name="Varghese N."/>
            <person name="Submissions S."/>
        </authorList>
    </citation>
    <scope>NUCLEOTIDE SEQUENCE [LARGE SCALE GENOMIC DNA]</scope>
    <source>
        <strain evidence="6">JCM 21621</strain>
    </source>
</reference>
<dbReference type="PANTHER" id="PTHR36530:SF1">
    <property type="entry name" value="AMOEBIASIN-1"/>
    <property type="match status" value="1"/>
</dbReference>
<dbReference type="Pfam" id="PF09394">
    <property type="entry name" value="Inhibitor_I42"/>
    <property type="match status" value="1"/>
</dbReference>
<dbReference type="SUPFAM" id="SSF141066">
    <property type="entry name" value="ICP-like"/>
    <property type="match status" value="1"/>
</dbReference>
<dbReference type="Proteomes" id="UP000242957">
    <property type="component" value="Unassembled WGS sequence"/>
</dbReference>
<evidence type="ECO:0000256" key="3">
    <source>
        <dbReference type="SAM" id="SignalP"/>
    </source>
</evidence>
<dbReference type="AlphaFoldDB" id="A0A1H0FK92"/>
<keyword evidence="3" id="KW-0732">Signal</keyword>